<dbReference type="GO" id="GO:0016787">
    <property type="term" value="F:hydrolase activity"/>
    <property type="evidence" value="ECO:0007669"/>
    <property type="project" value="UniProtKB-KW"/>
</dbReference>
<comment type="caution">
    <text evidence="5">The sequence shown here is derived from an EMBL/GenBank/DDBJ whole genome shotgun (WGS) entry which is preliminary data.</text>
</comment>
<feature type="domain" description="Lipoyl-binding" evidence="4">
    <location>
        <begin position="358"/>
        <end position="427"/>
    </location>
</feature>
<accession>C8PQP1</accession>
<dbReference type="Proteomes" id="UP000004509">
    <property type="component" value="Unassembled WGS sequence"/>
</dbReference>
<gene>
    <name evidence="5" type="ORF">TREVI0001_2150</name>
</gene>
<dbReference type="STRING" id="596324.TREVI0001_2150"/>
<dbReference type="EMBL" id="ACYH01000037">
    <property type="protein sequence ID" value="EEV20396.1"/>
    <property type="molecule type" value="Genomic_DNA"/>
</dbReference>
<dbReference type="PANTHER" id="PTHR43309">
    <property type="entry name" value="5-OXOPROLINASE SUBUNIT C"/>
    <property type="match status" value="1"/>
</dbReference>
<evidence type="ECO:0000256" key="2">
    <source>
        <dbReference type="ARBA" id="ARBA00022801"/>
    </source>
</evidence>
<dbReference type="InterPro" id="IPR011053">
    <property type="entry name" value="Single_hybrid_motif"/>
</dbReference>
<dbReference type="SUPFAM" id="SSF50891">
    <property type="entry name" value="Cyclophilin-like"/>
    <property type="match status" value="1"/>
</dbReference>
<dbReference type="Pfam" id="PF02626">
    <property type="entry name" value="CT_A_B"/>
    <property type="match status" value="1"/>
</dbReference>
<dbReference type="AlphaFoldDB" id="C8PQP1"/>
<keyword evidence="2" id="KW-0378">Hydrolase</keyword>
<dbReference type="RefSeq" id="WP_006188896.1">
    <property type="nucleotide sequence ID" value="NZ_ACYH01000037.1"/>
</dbReference>
<keyword evidence="3" id="KW-0067">ATP-binding</keyword>
<evidence type="ECO:0000313" key="5">
    <source>
        <dbReference type="EMBL" id="EEV20396.1"/>
    </source>
</evidence>
<dbReference type="PROSITE" id="PS50968">
    <property type="entry name" value="BIOTINYL_LIPOYL"/>
    <property type="match status" value="1"/>
</dbReference>
<evidence type="ECO:0000313" key="6">
    <source>
        <dbReference type="Proteomes" id="UP000004509"/>
    </source>
</evidence>
<dbReference type="InterPro" id="IPR003778">
    <property type="entry name" value="CT_A_B"/>
</dbReference>
<dbReference type="InterPro" id="IPR029000">
    <property type="entry name" value="Cyclophilin-like_dom_sf"/>
</dbReference>
<dbReference type="Pfam" id="PF00364">
    <property type="entry name" value="Biotin_lipoyl"/>
    <property type="match status" value="1"/>
</dbReference>
<keyword evidence="1" id="KW-0547">Nucleotide-binding</keyword>
<dbReference type="GO" id="GO:0005524">
    <property type="term" value="F:ATP binding"/>
    <property type="evidence" value="ECO:0007669"/>
    <property type="project" value="UniProtKB-KW"/>
</dbReference>
<dbReference type="SUPFAM" id="SSF51230">
    <property type="entry name" value="Single hybrid motif"/>
    <property type="match status" value="1"/>
</dbReference>
<dbReference type="InterPro" id="IPR052708">
    <property type="entry name" value="PxpC"/>
</dbReference>
<proteinExistence type="predicted"/>
<dbReference type="Gene3D" id="2.40.50.100">
    <property type="match status" value="1"/>
</dbReference>
<dbReference type="OrthoDB" id="9807469at2"/>
<dbReference type="Gene3D" id="2.40.100.10">
    <property type="entry name" value="Cyclophilin-like"/>
    <property type="match status" value="1"/>
</dbReference>
<reference evidence="5 6" key="1">
    <citation type="submission" date="2009-07" db="EMBL/GenBank/DDBJ databases">
        <authorList>
            <person name="Madupu R."/>
            <person name="Sebastian Y."/>
            <person name="Durkin A.S."/>
            <person name="Torralba M."/>
            <person name="Methe B."/>
            <person name="Sutton G.G."/>
            <person name="Strausberg R.L."/>
            <person name="Nelson K.E."/>
        </authorList>
    </citation>
    <scope>NUCLEOTIDE SEQUENCE [LARGE SCALE GENOMIC DNA]</scope>
    <source>
        <strain evidence="5 6">ATCC 35580</strain>
    </source>
</reference>
<dbReference type="eggNOG" id="COG0511">
    <property type="taxonomic scope" value="Bacteria"/>
</dbReference>
<organism evidence="5 6">
    <name type="scientific">Treponema vincentii ATCC 35580</name>
    <dbReference type="NCBI Taxonomy" id="596324"/>
    <lineage>
        <taxon>Bacteria</taxon>
        <taxon>Pseudomonadati</taxon>
        <taxon>Spirochaetota</taxon>
        <taxon>Spirochaetia</taxon>
        <taxon>Spirochaetales</taxon>
        <taxon>Treponemataceae</taxon>
        <taxon>Treponema</taxon>
    </lineage>
</organism>
<evidence type="ECO:0000256" key="3">
    <source>
        <dbReference type="ARBA" id="ARBA00022840"/>
    </source>
</evidence>
<dbReference type="eggNOG" id="COG1984">
    <property type="taxonomic scope" value="Bacteria"/>
</dbReference>
<dbReference type="NCBIfam" id="TIGR00724">
    <property type="entry name" value="urea_amlyse_rel"/>
    <property type="match status" value="1"/>
</dbReference>
<sequence>MKCSIKVIRPGACTTVQDLGRIGYQKFGIPVAGVMDEFAASVANFLVGNERNEAVLEITYLGPTLEFQEDMLIGIAGANVSPKLNGVPVPVWESFTVKKGDVLSFGSVKGGVRAYIAFAGSIDVPLVNGSKSTLMKSKIGGFQGRMLQAGDELSICVRQGTCPQRLPAHFIPIYPHSNDVAVCLGPQDDYFTEQGISDFFGHPYTITANADRMGIRLEGTAVAHKTKADIISDAAVIGSIQVPADGKPIILMADRQTTGGYAKIGTVIKEDIIKLAQMASNDTIQFHRISMEEAQQKYRTFYQKLEEIRSSLQALCNTGIQVCASGTVVNASAGGPTGKDSTVASVPDAAGNTAAAVKETVCLPVAGTISKMAVKTGDTVKEGDLLFTFEAMKMENDMTAPCSGTVGRIYKKAGGLADAGEPVLEIV</sequence>
<name>C8PQP1_9SPIR</name>
<dbReference type="CDD" id="cd06850">
    <property type="entry name" value="biotinyl_domain"/>
    <property type="match status" value="1"/>
</dbReference>
<evidence type="ECO:0000259" key="4">
    <source>
        <dbReference type="PROSITE" id="PS50968"/>
    </source>
</evidence>
<evidence type="ECO:0000256" key="1">
    <source>
        <dbReference type="ARBA" id="ARBA00022741"/>
    </source>
</evidence>
<dbReference type="InterPro" id="IPR000089">
    <property type="entry name" value="Biotin_lipoyl"/>
</dbReference>
<dbReference type="PANTHER" id="PTHR43309:SF5">
    <property type="entry name" value="5-OXOPROLINASE SUBUNIT C"/>
    <property type="match status" value="1"/>
</dbReference>
<protein>
    <submittedName>
        <fullName evidence="5">Biotin-dependent carboxylase domain protein</fullName>
    </submittedName>
</protein>
<dbReference type="SMART" id="SM00797">
    <property type="entry name" value="AHS2"/>
    <property type="match status" value="1"/>
</dbReference>